<evidence type="ECO:0000256" key="1">
    <source>
        <dbReference type="ARBA" id="ARBA00006738"/>
    </source>
</evidence>
<evidence type="ECO:0000313" key="4">
    <source>
        <dbReference type="Proteomes" id="UP000006365"/>
    </source>
</evidence>
<dbReference type="GO" id="GO:0003676">
    <property type="term" value="F:nucleic acid binding"/>
    <property type="evidence" value="ECO:0007669"/>
    <property type="project" value="InterPro"/>
</dbReference>
<accession>A0A7U3YNA1</accession>
<proteinExistence type="inferred from homology"/>
<comment type="similarity">
    <text evidence="1 2">Belongs to the UPF0102 family.</text>
</comment>
<dbReference type="Pfam" id="PF02021">
    <property type="entry name" value="UPF0102"/>
    <property type="match status" value="1"/>
</dbReference>
<dbReference type="NCBIfam" id="NF009154">
    <property type="entry name" value="PRK12497.3-3"/>
    <property type="match status" value="1"/>
</dbReference>
<evidence type="ECO:0000313" key="3">
    <source>
        <dbReference type="EMBL" id="ADW18524.1"/>
    </source>
</evidence>
<protein>
    <recommendedName>
        <fullName evidence="2">UPF0102 protein Despr_2383</fullName>
    </recommendedName>
</protein>
<dbReference type="EMBL" id="CP002364">
    <property type="protein sequence ID" value="ADW18524.1"/>
    <property type="molecule type" value="Genomic_DNA"/>
</dbReference>
<dbReference type="NCBIfam" id="TIGR00252">
    <property type="entry name" value="YraN family protein"/>
    <property type="match status" value="1"/>
</dbReference>
<dbReference type="HAMAP" id="MF_00048">
    <property type="entry name" value="UPF0102"/>
    <property type="match status" value="1"/>
</dbReference>
<dbReference type="InterPro" id="IPR011856">
    <property type="entry name" value="tRNA_endonuc-like_dom_sf"/>
</dbReference>
<dbReference type="KEGG" id="dpr:Despr_2383"/>
<dbReference type="Proteomes" id="UP000006365">
    <property type="component" value="Chromosome"/>
</dbReference>
<sequence>MFLKNKQATVVVGRQGEELAQEYLLRLGYRIVARNYRRPFGEIDIIAQDGETVVFVEVKSRHSTAFGSPLEAVDGRKQRQLSRVAQEYLHRHHLGDSTARFDVIAVRIHRDSRPATIEHIQNAFDFAL</sequence>
<name>A0A7U3YNA1_DESPD</name>
<evidence type="ECO:0000256" key="2">
    <source>
        <dbReference type="HAMAP-Rule" id="MF_00048"/>
    </source>
</evidence>
<dbReference type="SUPFAM" id="SSF52980">
    <property type="entry name" value="Restriction endonuclease-like"/>
    <property type="match status" value="1"/>
</dbReference>
<dbReference type="CDD" id="cd20736">
    <property type="entry name" value="PoNe_Nuclease"/>
    <property type="match status" value="1"/>
</dbReference>
<dbReference type="Gene3D" id="3.40.1350.10">
    <property type="match status" value="1"/>
</dbReference>
<keyword evidence="4" id="KW-1185">Reference proteome</keyword>
<dbReference type="RefSeq" id="WP_015725061.1">
    <property type="nucleotide sequence ID" value="NC_014972.1"/>
</dbReference>
<dbReference type="InterPro" id="IPR011335">
    <property type="entry name" value="Restrct_endonuc-II-like"/>
</dbReference>
<reference evidence="3 4" key="1">
    <citation type="journal article" date="2011" name="Stand. Genomic Sci.">
        <title>Complete genome sequence of Desulfobulbus propionicus type strain (1pr3).</title>
        <authorList>
            <person name="Pagani I."/>
            <person name="Lapidus A."/>
            <person name="Nolan M."/>
            <person name="Lucas S."/>
            <person name="Hammon N."/>
            <person name="Deshpande S."/>
            <person name="Cheng J.F."/>
            <person name="Chertkov O."/>
            <person name="Davenport K."/>
            <person name="Tapia R."/>
            <person name="Han C."/>
            <person name="Goodwin L."/>
            <person name="Pitluck S."/>
            <person name="Liolios K."/>
            <person name="Mavromatis K."/>
            <person name="Ivanova N."/>
            <person name="Mikhailova N."/>
            <person name="Pati A."/>
            <person name="Chen A."/>
            <person name="Palaniappan K."/>
            <person name="Land M."/>
            <person name="Hauser L."/>
            <person name="Chang Y.J."/>
            <person name="Jeffries C.D."/>
            <person name="Detter J.C."/>
            <person name="Brambilla E."/>
            <person name="Kannan K.P."/>
            <person name="Djao O.D."/>
            <person name="Rohde M."/>
            <person name="Pukall R."/>
            <person name="Spring S."/>
            <person name="Goker M."/>
            <person name="Sikorski J."/>
            <person name="Woyke T."/>
            <person name="Bristow J."/>
            <person name="Eisen J.A."/>
            <person name="Markowitz V."/>
            <person name="Hugenholtz P."/>
            <person name="Kyrpides N.C."/>
            <person name="Klenk H.P."/>
        </authorList>
    </citation>
    <scope>NUCLEOTIDE SEQUENCE [LARGE SCALE GENOMIC DNA]</scope>
    <source>
        <strain evidence="4">ATCC 33891 / DSM 2032 / 1pr3</strain>
    </source>
</reference>
<dbReference type="NCBIfam" id="NF009150">
    <property type="entry name" value="PRK12497.1-3"/>
    <property type="match status" value="1"/>
</dbReference>
<dbReference type="AlphaFoldDB" id="A0A7U3YNA1"/>
<dbReference type="InterPro" id="IPR003509">
    <property type="entry name" value="UPF0102_YraN-like"/>
</dbReference>
<gene>
    <name evidence="3" type="ordered locus">Despr_2383</name>
</gene>
<dbReference type="PANTHER" id="PTHR34039:SF1">
    <property type="entry name" value="UPF0102 PROTEIN YRAN"/>
    <property type="match status" value="1"/>
</dbReference>
<dbReference type="PANTHER" id="PTHR34039">
    <property type="entry name" value="UPF0102 PROTEIN YRAN"/>
    <property type="match status" value="1"/>
</dbReference>
<organism evidence="3 4">
    <name type="scientific">Desulfobulbus propionicus (strain ATCC 33891 / DSM 2032 / VKM B-1956 / 1pr3)</name>
    <dbReference type="NCBI Taxonomy" id="577650"/>
    <lineage>
        <taxon>Bacteria</taxon>
        <taxon>Pseudomonadati</taxon>
        <taxon>Thermodesulfobacteriota</taxon>
        <taxon>Desulfobulbia</taxon>
        <taxon>Desulfobulbales</taxon>
        <taxon>Desulfobulbaceae</taxon>
        <taxon>Desulfobulbus</taxon>
    </lineage>
</organism>